<name>A0AC34PWH2_9BILA</name>
<dbReference type="WBParaSite" id="JU765_v2.g10565.t1">
    <property type="protein sequence ID" value="JU765_v2.g10565.t1"/>
    <property type="gene ID" value="JU765_v2.g10565"/>
</dbReference>
<accession>A0AC34PWH2</accession>
<evidence type="ECO:0000313" key="1">
    <source>
        <dbReference type="Proteomes" id="UP000887576"/>
    </source>
</evidence>
<sequence length="577" mass="64467">MYFIFSWVFALNFLSLFCLNWSLFLQHTFPSKIFEEAQKITLENSNLAFSEDVGAGRVRRVPPYFTGKLQKVYKVGIGSHLNLTCLAVGYPMPRVFWKRQSDDSFLNDPETAPIGKNVLTLTNVERSENYSCIAVSKLGNIETSTTVEARELLPAPSGFKVVDVADCSVRLAWDPVVSSNPEDPLLGYIVKYRQKLPSLFSSTLTPSTEYAERGGVFKDVKIGGSETKAVIDGLEPYQQYEFVLYAASNLGKGHATLPIEIQTAETLPANPPADVKARPLNSQSVIVQWSPPEVSNGRLISYRIFYTNKEAIDENDKQGWMSKEIKAEELMVTLSSLIPDKTYYIQVQAKNSKGYGPLSKTVTVITKQGVPGQPSKLIAKPVDARRIMLSWEKPLFSYNIIGYTIRFNVSSVETKELRLTSDVQKHTVDGLNPDTLYSFRVAAHSDRGQGAFGDEVLARTLRADALTLPSLKIKAKSSKFIVFNAEDKILNNSLFVVEYRPAQEKFMDDSYEEGVDESEIEGSGMFEGLKWKTSMIDAESGVRIEDLIPNTLYEIRVKSMDNETGDSLFIKTDEDGN</sequence>
<protein>
    <submittedName>
        <fullName evidence="2">Uncharacterized protein</fullName>
    </submittedName>
</protein>
<organism evidence="1 2">
    <name type="scientific">Panagrolaimus sp. JU765</name>
    <dbReference type="NCBI Taxonomy" id="591449"/>
    <lineage>
        <taxon>Eukaryota</taxon>
        <taxon>Metazoa</taxon>
        <taxon>Ecdysozoa</taxon>
        <taxon>Nematoda</taxon>
        <taxon>Chromadorea</taxon>
        <taxon>Rhabditida</taxon>
        <taxon>Tylenchina</taxon>
        <taxon>Panagrolaimomorpha</taxon>
        <taxon>Panagrolaimoidea</taxon>
        <taxon>Panagrolaimidae</taxon>
        <taxon>Panagrolaimus</taxon>
    </lineage>
</organism>
<proteinExistence type="predicted"/>
<evidence type="ECO:0000313" key="2">
    <source>
        <dbReference type="WBParaSite" id="JU765_v2.g10565.t1"/>
    </source>
</evidence>
<dbReference type="Proteomes" id="UP000887576">
    <property type="component" value="Unplaced"/>
</dbReference>
<reference evidence="2" key="1">
    <citation type="submission" date="2022-11" db="UniProtKB">
        <authorList>
            <consortium name="WormBaseParasite"/>
        </authorList>
    </citation>
    <scope>IDENTIFICATION</scope>
</reference>